<reference evidence="2" key="2">
    <citation type="submission" date="2025-09" db="UniProtKB">
        <authorList>
            <consortium name="Ensembl"/>
        </authorList>
    </citation>
    <scope>IDENTIFICATION</scope>
</reference>
<accession>A0A3Q2DEF7</accession>
<keyword evidence="3" id="KW-1185">Reference proteome</keyword>
<dbReference type="PANTHER" id="PTHR47272:SF1">
    <property type="entry name" value="PIGGYBAC TRANSPOSABLE ELEMENT-DERIVED PROTEIN 3-LIKE"/>
    <property type="match status" value="1"/>
</dbReference>
<evidence type="ECO:0000313" key="3">
    <source>
        <dbReference type="Proteomes" id="UP000265020"/>
    </source>
</evidence>
<protein>
    <recommendedName>
        <fullName evidence="1">PiggyBac transposable element-derived protein domain-containing protein</fullName>
    </recommendedName>
</protein>
<dbReference type="Proteomes" id="UP000265020">
    <property type="component" value="Unassembled WGS sequence"/>
</dbReference>
<feature type="domain" description="PiggyBac transposable element-derived protein" evidence="1">
    <location>
        <begin position="42"/>
        <end position="401"/>
    </location>
</feature>
<dbReference type="OMA" id="SNLYCAQ"/>
<name>A0A3Q2DEF7_CYPVA</name>
<proteinExistence type="predicted"/>
<dbReference type="Ensembl" id="ENSCVAT00000026245.1">
    <property type="protein sequence ID" value="ENSCVAP00000017546.1"/>
    <property type="gene ID" value="ENSCVAG00000020663.1"/>
</dbReference>
<evidence type="ECO:0000313" key="2">
    <source>
        <dbReference type="Ensembl" id="ENSCVAP00000017546.1"/>
    </source>
</evidence>
<sequence length="522" mass="60628">MFISSWDVFTAVVLKWTKDDNFTKQFPVWQGTLPDADETREPVQYFRDFFDAGLLETIAQQSNLYCAQENPNCALRLDQSELEQFIGSVIYMSVVRLPRLRMYWATECRVPQVADVLSRDRFEEISKFLHFNDNNHMAASKDKLFKIRPVADSLLQKFQALPQDQMLFIGEQIVPFKGRSILKQYMPKKLHKWGYKIFVLCDTKGLVHAFHIYTGKTDPEPGDPDIGANGNIVLRLAKAVHSPVDHLLYFDHWFSSLDLFAALGNKGVPALGTMQENQLQGCRFSSDTDMKKQGRGTFEERRVAIDNVEIRAVKWFDSRAVIIASNFPGARSVSRVRRWDKNLKHNVFVTCPSIISLHHKFLGGFYALRELIASNRIQFRSKKYYHRFFFYFIDIVIVNSWLLYQRDCDSLDVPRKEQKDLLAFRTSIAQALCMQYEEISNIKREPPSSDVEIQKKKYRGPNKALPTLEVRSDAVGHWPLVVSERRRCKRSKCKGQSTYTCSKCNVHLCLNKNNNCFREFHK</sequence>
<dbReference type="PANTHER" id="PTHR47272">
    <property type="entry name" value="DDE_TNP_1_7 DOMAIN-CONTAINING PROTEIN"/>
    <property type="match status" value="1"/>
</dbReference>
<dbReference type="InterPro" id="IPR029526">
    <property type="entry name" value="PGBD"/>
</dbReference>
<dbReference type="AlphaFoldDB" id="A0A3Q2DEF7"/>
<dbReference type="GeneTree" id="ENSGT00940000166554"/>
<dbReference type="Pfam" id="PF13843">
    <property type="entry name" value="DDE_Tnp_1_7"/>
    <property type="match status" value="1"/>
</dbReference>
<organism evidence="2 3">
    <name type="scientific">Cyprinodon variegatus</name>
    <name type="common">Sheepshead minnow</name>
    <dbReference type="NCBI Taxonomy" id="28743"/>
    <lineage>
        <taxon>Eukaryota</taxon>
        <taxon>Metazoa</taxon>
        <taxon>Chordata</taxon>
        <taxon>Craniata</taxon>
        <taxon>Vertebrata</taxon>
        <taxon>Euteleostomi</taxon>
        <taxon>Actinopterygii</taxon>
        <taxon>Neopterygii</taxon>
        <taxon>Teleostei</taxon>
        <taxon>Neoteleostei</taxon>
        <taxon>Acanthomorphata</taxon>
        <taxon>Ovalentaria</taxon>
        <taxon>Atherinomorphae</taxon>
        <taxon>Cyprinodontiformes</taxon>
        <taxon>Cyprinodontidae</taxon>
        <taxon>Cyprinodon</taxon>
    </lineage>
</organism>
<reference evidence="2" key="1">
    <citation type="submission" date="2025-08" db="UniProtKB">
        <authorList>
            <consortium name="Ensembl"/>
        </authorList>
    </citation>
    <scope>IDENTIFICATION</scope>
</reference>
<evidence type="ECO:0000259" key="1">
    <source>
        <dbReference type="Pfam" id="PF13843"/>
    </source>
</evidence>